<dbReference type="RefSeq" id="WP_181286632.1">
    <property type="nucleotide sequence ID" value="NZ_VDLV01000003.1"/>
</dbReference>
<proteinExistence type="predicted"/>
<sequence>MRRFLDQRIKTWKLTVKLSGALVALIILHGCANLEEVRDFSNQSAALAAAPQAVDYWVGWGERSKRFDAILNRLPPKNGIKAEGPVGPNSTLTKPQIEAVKSLHALLAAYMTKLGALADDDLVDVSKQVDGLVTNLDALPLATDEKKKANAAYGSILKLVKLPLNGYRHYKLKELIVENDGSVQQLTNILATSLGSISKFISAEKYSVLSWYDETTRQYPIPANFTSAYQWEKDKRSVVEIYDNKAEAIAAYDVALRKVGEMHHKMAMELSSFNTDSFKRLVGELKVAKNEISKTREEYKAAFKN</sequence>
<evidence type="ECO:0000313" key="2">
    <source>
        <dbReference type="EMBL" id="MBA1376677.1"/>
    </source>
</evidence>
<evidence type="ECO:0000256" key="1">
    <source>
        <dbReference type="SAM" id="Coils"/>
    </source>
</evidence>
<feature type="coiled-coil region" evidence="1">
    <location>
        <begin position="278"/>
        <end position="305"/>
    </location>
</feature>
<comment type="caution">
    <text evidence="2">The sequence shown here is derived from an EMBL/GenBank/DDBJ whole genome shotgun (WGS) entry which is preliminary data.</text>
</comment>
<name>A0A7V8RHN0_9PSED</name>
<organism evidence="2 3">
    <name type="scientific">Pseudomonas brassicacearum subsp. neoaurantiaca</name>
    <dbReference type="NCBI Taxonomy" id="494916"/>
    <lineage>
        <taxon>Bacteria</taxon>
        <taxon>Pseudomonadati</taxon>
        <taxon>Pseudomonadota</taxon>
        <taxon>Gammaproteobacteria</taxon>
        <taxon>Pseudomonadales</taxon>
        <taxon>Pseudomonadaceae</taxon>
        <taxon>Pseudomonas</taxon>
    </lineage>
</organism>
<reference evidence="2 3" key="1">
    <citation type="submission" date="2019-06" db="EMBL/GenBank/DDBJ databases">
        <title>Analysis of the biodiversity of Brassica napus bacterial endophytes for the selection of potential efficient biofertilizers for rapeseed crops.</title>
        <authorList>
            <person name="Jimenez-Gomez A."/>
            <person name="Saati-Santamaria Z."/>
            <person name="Menendez E."/>
            <person name="Rivas R."/>
            <person name="Mateos P.F."/>
            <person name="Velazquez E."/>
            <person name="Garcia-Fraile P."/>
        </authorList>
    </citation>
    <scope>NUCLEOTIDE SEQUENCE [LARGE SCALE GENOMIC DNA]</scope>
    <source>
        <strain evidence="2 3">CDVBN10</strain>
    </source>
</reference>
<evidence type="ECO:0000313" key="3">
    <source>
        <dbReference type="Proteomes" id="UP000572407"/>
    </source>
</evidence>
<dbReference type="AlphaFoldDB" id="A0A7V8RHN0"/>
<keyword evidence="1" id="KW-0175">Coiled coil</keyword>
<gene>
    <name evidence="2" type="ORF">FHK92_02370</name>
</gene>
<dbReference type="Proteomes" id="UP000572407">
    <property type="component" value="Unassembled WGS sequence"/>
</dbReference>
<dbReference type="EMBL" id="VDLV01000003">
    <property type="protein sequence ID" value="MBA1376677.1"/>
    <property type="molecule type" value="Genomic_DNA"/>
</dbReference>
<protein>
    <submittedName>
        <fullName evidence="2">Uncharacterized protein</fullName>
    </submittedName>
</protein>
<accession>A0A7V8RHN0</accession>